<gene>
    <name evidence="1" type="ORF">PHACADRAFT_160749</name>
</gene>
<dbReference type="EMBL" id="JH930471">
    <property type="protein sequence ID" value="EKM57249.1"/>
    <property type="molecule type" value="Genomic_DNA"/>
</dbReference>
<organism evidence="1 2">
    <name type="scientific">Phanerochaete carnosa (strain HHB-10118-sp)</name>
    <name type="common">White-rot fungus</name>
    <name type="synonym">Peniophora carnosa</name>
    <dbReference type="NCBI Taxonomy" id="650164"/>
    <lineage>
        <taxon>Eukaryota</taxon>
        <taxon>Fungi</taxon>
        <taxon>Dikarya</taxon>
        <taxon>Basidiomycota</taxon>
        <taxon>Agaricomycotina</taxon>
        <taxon>Agaricomycetes</taxon>
        <taxon>Polyporales</taxon>
        <taxon>Phanerochaetaceae</taxon>
        <taxon>Phanerochaete</taxon>
    </lineage>
</organism>
<evidence type="ECO:0000313" key="1">
    <source>
        <dbReference type="EMBL" id="EKM57249.1"/>
    </source>
</evidence>
<evidence type="ECO:0000313" key="2">
    <source>
        <dbReference type="Proteomes" id="UP000008370"/>
    </source>
</evidence>
<dbReference type="InParanoid" id="K5WDX4"/>
<dbReference type="OrthoDB" id="5598396at2759"/>
<dbReference type="AlphaFoldDB" id="K5WDX4"/>
<dbReference type="GeneID" id="18909171"/>
<dbReference type="RefSeq" id="XP_007395067.1">
    <property type="nucleotide sequence ID" value="XM_007395005.1"/>
</dbReference>
<name>K5WDX4_PHACS</name>
<dbReference type="Proteomes" id="UP000008370">
    <property type="component" value="Unassembled WGS sequence"/>
</dbReference>
<dbReference type="STRING" id="650164.K5WDX4"/>
<dbReference type="HOGENOM" id="CLU_083223_0_0_1"/>
<proteinExistence type="predicted"/>
<reference evidence="1 2" key="1">
    <citation type="journal article" date="2012" name="BMC Genomics">
        <title>Comparative genomics of the white-rot fungi, Phanerochaete carnosa and P. chrysosporium, to elucidate the genetic basis of the distinct wood types they colonize.</title>
        <authorList>
            <person name="Suzuki H."/>
            <person name="MacDonald J."/>
            <person name="Syed K."/>
            <person name="Salamov A."/>
            <person name="Hori C."/>
            <person name="Aerts A."/>
            <person name="Henrissat B."/>
            <person name="Wiebenga A."/>
            <person name="vanKuyk P.A."/>
            <person name="Barry K."/>
            <person name="Lindquist E."/>
            <person name="LaButti K."/>
            <person name="Lapidus A."/>
            <person name="Lucas S."/>
            <person name="Coutinho P."/>
            <person name="Gong Y."/>
            <person name="Samejima M."/>
            <person name="Mahadevan R."/>
            <person name="Abou-Zaid M."/>
            <person name="de Vries R.P."/>
            <person name="Igarashi K."/>
            <person name="Yadav J.S."/>
            <person name="Grigoriev I.V."/>
            <person name="Master E.R."/>
        </authorList>
    </citation>
    <scope>NUCLEOTIDE SEQUENCE [LARGE SCALE GENOMIC DNA]</scope>
    <source>
        <strain evidence="1 2">HHB-10118-sp</strain>
    </source>
</reference>
<dbReference type="KEGG" id="pco:PHACADRAFT_160749"/>
<accession>K5WDX4</accession>
<protein>
    <submittedName>
        <fullName evidence="1">Uncharacterized protein</fullName>
    </submittedName>
</protein>
<sequence length="305" mass="34131">MRNCSWFALDKITHKVYTLHLQSYITFCNDHHFLLDPTSDMLSFFVVYMLHFIKPTPVETYLSGICSQLVSFFPSVHDARKSRPVTCCFAGCKKQFNAPTSQKQLLMPDNLLHLKASVGIALCHDDHLFLALTLVGFFGLHRLGKLVWPDDPFLCSSCKLIHRCSVKVIAMSIIYMLPMHKADCYFTSSEVVIERHVDLLNPGAPFLAYLASRDALFSFKLMLFLQHDGSAVFGDLVGDHSLCLGGATFLALLSCPDGHIQASGHWSLEAYCTYILEHPVVFLASLQACHHAFDAPVCVTTSSFF</sequence>
<keyword evidence="2" id="KW-1185">Reference proteome</keyword>